<dbReference type="EMBL" id="UINC01016203">
    <property type="protein sequence ID" value="SVA67647.1"/>
    <property type="molecule type" value="Genomic_DNA"/>
</dbReference>
<dbReference type="InterPro" id="IPR022028">
    <property type="entry name" value="DUF3604"/>
</dbReference>
<dbReference type="Gene3D" id="3.20.20.140">
    <property type="entry name" value="Metal-dependent hydrolases"/>
    <property type="match status" value="1"/>
</dbReference>
<evidence type="ECO:0008006" key="2">
    <source>
        <dbReference type="Google" id="ProtNLM"/>
    </source>
</evidence>
<name>A0A381XTX5_9ZZZZ</name>
<gene>
    <name evidence="1" type="ORF">METZ01_LOCUS120501</name>
</gene>
<evidence type="ECO:0000313" key="1">
    <source>
        <dbReference type="EMBL" id="SVA67647.1"/>
    </source>
</evidence>
<dbReference type="AlphaFoldDB" id="A0A381XTX5"/>
<dbReference type="Pfam" id="PF12228">
    <property type="entry name" value="DUF3604"/>
    <property type="match status" value="2"/>
</dbReference>
<dbReference type="SUPFAM" id="SSF89550">
    <property type="entry name" value="PHP domain-like"/>
    <property type="match status" value="1"/>
</dbReference>
<proteinExistence type="predicted"/>
<organism evidence="1">
    <name type="scientific">marine metagenome</name>
    <dbReference type="NCBI Taxonomy" id="408172"/>
    <lineage>
        <taxon>unclassified sequences</taxon>
        <taxon>metagenomes</taxon>
        <taxon>ecological metagenomes</taxon>
    </lineage>
</organism>
<reference evidence="1" key="1">
    <citation type="submission" date="2018-05" db="EMBL/GenBank/DDBJ databases">
        <authorList>
            <person name="Lanie J.A."/>
            <person name="Ng W.-L."/>
            <person name="Kazmierczak K.M."/>
            <person name="Andrzejewski T.M."/>
            <person name="Davidsen T.M."/>
            <person name="Wayne K.J."/>
            <person name="Tettelin H."/>
            <person name="Glass J.I."/>
            <person name="Rusch D."/>
            <person name="Podicherti R."/>
            <person name="Tsui H.-C.T."/>
            <person name="Winkler M.E."/>
        </authorList>
    </citation>
    <scope>NUCLEOTIDE SEQUENCE</scope>
</reference>
<sequence>MKPFTFLIFIVLANSLLAAEDDHCPGYVKDQKQVYWGDLHVHSAYSLDAWGYGTINTPAEAYAFAKGGTLNVAEETAVRLDRPLDFMAVTDHAEWFDLLYICTDPGWSDDPYCNIMTDKAGRLTGSAVFTEYVIPTITQANPEPTEICLKDPAACDTSRKLQWRRIQEQTNAANSPCEFTALHGYEWSATPDYSHNHRNIIFRSNAVTRDPIDYLRYPNPLALWQALEKQCQSETGCEALAIPHNTNMGDGKSFDVETESDDVRLLRMRYEKLVEIHQEKGSSECLYAFGSPDEDCSFQTYLTLNSKPKQASEFTETEWQKMRSTYVRALLTRGLGVYSESGINPLQIGIIGSTDNHAATGGFADEDQWLGSVFGIGDIDRAMTRLHWNPGGIVGVWAEENTRSAIFDALKAREVFATSGPRIQVKLEASANSLSCEVNSGGITPMGGEMTKLADGPSFRVQALYDSTPLESIEVIKGELRNGQLREQTIGVWQKPSGDLDVCITWKDPDFDSKAPAFWYARVLEAPTLRWSAHHCRRENRCGDFPGAETTIQERAWSSPIWYLP</sequence>
<dbReference type="InterPro" id="IPR016195">
    <property type="entry name" value="Pol/histidinol_Pase-like"/>
</dbReference>
<accession>A0A381XTX5</accession>
<protein>
    <recommendedName>
        <fullName evidence="2">DUF3604 domain-containing protein</fullName>
    </recommendedName>
</protein>